<evidence type="ECO:0000256" key="4">
    <source>
        <dbReference type="ARBA" id="ARBA00023163"/>
    </source>
</evidence>
<dbReference type="AlphaFoldDB" id="A0A2Z2NNV2"/>
<name>A0A2Z2NNV2_9GAMM</name>
<dbReference type="Gene3D" id="3.40.190.10">
    <property type="entry name" value="Periplasmic binding protein-like II"/>
    <property type="match status" value="2"/>
</dbReference>
<evidence type="ECO:0000259" key="5">
    <source>
        <dbReference type="PROSITE" id="PS50931"/>
    </source>
</evidence>
<proteinExistence type="inferred from homology"/>
<dbReference type="KEGG" id="gai:IMCC3135_15060"/>
<sequence length="310" mass="34060">MNISLRAIRYFVAACELGSLTKAAEQVSISNSAISAAIDAVEQEFGVQLLLRQRSKGVVLTPAGRNILSHAKHLIEEYDHFLTAGNETNSQLKGTLKVGYFAPISPAFLPHIIRPLLAHGKDVYVDLIACNNDEAQEGLRAGTFDVALFLNYATLSDISVETLMEIPPYLIVSKNHHLAKRSSVQCSELQGEDFILLNLPTTLEYYSGMLKRYDVRPNVVIGASNVEMVRSLVAADLGCSILNMRPMTDQTYFGSSVVYIPLADAGETTLDLTIGYLPGPSRKLSQAFVDSCRAYFETEAAQNHRVIYQP</sequence>
<dbReference type="InterPro" id="IPR000847">
    <property type="entry name" value="LysR_HTH_N"/>
</dbReference>
<dbReference type="GO" id="GO:0003700">
    <property type="term" value="F:DNA-binding transcription factor activity"/>
    <property type="evidence" value="ECO:0007669"/>
    <property type="project" value="InterPro"/>
</dbReference>
<accession>A0A2Z2NNV2</accession>
<gene>
    <name evidence="6" type="primary">hcaR</name>
    <name evidence="6" type="ORF">IMCC3135_15060</name>
</gene>
<evidence type="ECO:0000313" key="7">
    <source>
        <dbReference type="Proteomes" id="UP000250079"/>
    </source>
</evidence>
<evidence type="ECO:0000256" key="1">
    <source>
        <dbReference type="ARBA" id="ARBA00009437"/>
    </source>
</evidence>
<dbReference type="InterPro" id="IPR036388">
    <property type="entry name" value="WH-like_DNA-bd_sf"/>
</dbReference>
<keyword evidence="2" id="KW-0805">Transcription regulation</keyword>
<keyword evidence="4" id="KW-0804">Transcription</keyword>
<organism evidence="6 7">
    <name type="scientific">Granulosicoccus antarcticus IMCC3135</name>
    <dbReference type="NCBI Taxonomy" id="1192854"/>
    <lineage>
        <taxon>Bacteria</taxon>
        <taxon>Pseudomonadati</taxon>
        <taxon>Pseudomonadota</taxon>
        <taxon>Gammaproteobacteria</taxon>
        <taxon>Chromatiales</taxon>
        <taxon>Granulosicoccaceae</taxon>
        <taxon>Granulosicoccus</taxon>
    </lineage>
</organism>
<dbReference type="Pfam" id="PF03466">
    <property type="entry name" value="LysR_substrate"/>
    <property type="match status" value="1"/>
</dbReference>
<keyword evidence="3" id="KW-0238">DNA-binding</keyword>
<dbReference type="InterPro" id="IPR050950">
    <property type="entry name" value="HTH-type_LysR_regulators"/>
</dbReference>
<reference evidence="6 7" key="1">
    <citation type="submission" date="2016-12" db="EMBL/GenBank/DDBJ databases">
        <authorList>
            <person name="Song W.-J."/>
            <person name="Kurnit D.M."/>
        </authorList>
    </citation>
    <scope>NUCLEOTIDE SEQUENCE [LARGE SCALE GENOMIC DNA]</scope>
    <source>
        <strain evidence="6 7">IMCC3135</strain>
    </source>
</reference>
<evidence type="ECO:0000313" key="6">
    <source>
        <dbReference type="EMBL" id="ASJ73096.1"/>
    </source>
</evidence>
<dbReference type="FunFam" id="1.10.10.10:FF:000001">
    <property type="entry name" value="LysR family transcriptional regulator"/>
    <property type="match status" value="1"/>
</dbReference>
<dbReference type="Gene3D" id="1.10.10.10">
    <property type="entry name" value="Winged helix-like DNA-binding domain superfamily/Winged helix DNA-binding domain"/>
    <property type="match status" value="1"/>
</dbReference>
<dbReference type="PROSITE" id="PS50931">
    <property type="entry name" value="HTH_LYSR"/>
    <property type="match status" value="1"/>
</dbReference>
<dbReference type="GO" id="GO:0005829">
    <property type="term" value="C:cytosol"/>
    <property type="evidence" value="ECO:0007669"/>
    <property type="project" value="TreeGrafter"/>
</dbReference>
<dbReference type="RefSeq" id="WP_088918343.1">
    <property type="nucleotide sequence ID" value="NZ_CP018632.1"/>
</dbReference>
<comment type="similarity">
    <text evidence="1">Belongs to the LysR transcriptional regulatory family.</text>
</comment>
<dbReference type="PANTHER" id="PTHR30419:SF8">
    <property type="entry name" value="NITROGEN ASSIMILATION TRANSCRIPTIONAL ACTIVATOR-RELATED"/>
    <property type="match status" value="1"/>
</dbReference>
<dbReference type="SUPFAM" id="SSF53850">
    <property type="entry name" value="Periplasmic binding protein-like II"/>
    <property type="match status" value="1"/>
</dbReference>
<dbReference type="Pfam" id="PF00126">
    <property type="entry name" value="HTH_1"/>
    <property type="match status" value="1"/>
</dbReference>
<dbReference type="PANTHER" id="PTHR30419">
    <property type="entry name" value="HTH-TYPE TRANSCRIPTIONAL REGULATOR YBHD"/>
    <property type="match status" value="1"/>
</dbReference>
<keyword evidence="7" id="KW-1185">Reference proteome</keyword>
<dbReference type="GO" id="GO:0003677">
    <property type="term" value="F:DNA binding"/>
    <property type="evidence" value="ECO:0007669"/>
    <property type="project" value="UniProtKB-KW"/>
</dbReference>
<evidence type="ECO:0000256" key="2">
    <source>
        <dbReference type="ARBA" id="ARBA00023015"/>
    </source>
</evidence>
<dbReference type="Proteomes" id="UP000250079">
    <property type="component" value="Chromosome"/>
</dbReference>
<protein>
    <submittedName>
        <fullName evidence="6">Hca operon transcriptional activator HcaR</fullName>
    </submittedName>
</protein>
<dbReference type="InterPro" id="IPR036390">
    <property type="entry name" value="WH_DNA-bd_sf"/>
</dbReference>
<dbReference type="EMBL" id="CP018632">
    <property type="protein sequence ID" value="ASJ73096.1"/>
    <property type="molecule type" value="Genomic_DNA"/>
</dbReference>
<feature type="domain" description="HTH lysR-type" evidence="5">
    <location>
        <begin position="3"/>
        <end position="61"/>
    </location>
</feature>
<dbReference type="OrthoDB" id="9771171at2"/>
<evidence type="ECO:0000256" key="3">
    <source>
        <dbReference type="ARBA" id="ARBA00023125"/>
    </source>
</evidence>
<dbReference type="InterPro" id="IPR005119">
    <property type="entry name" value="LysR_subst-bd"/>
</dbReference>
<dbReference type="SUPFAM" id="SSF46785">
    <property type="entry name" value="Winged helix' DNA-binding domain"/>
    <property type="match status" value="1"/>
</dbReference>